<evidence type="ECO:0000313" key="2">
    <source>
        <dbReference type="Proteomes" id="UP001596512"/>
    </source>
</evidence>
<protein>
    <submittedName>
        <fullName evidence="1">Uncharacterized protein</fullName>
    </submittedName>
</protein>
<dbReference type="EMBL" id="JBHTEY010000004">
    <property type="protein sequence ID" value="MFC7616820.1"/>
    <property type="molecule type" value="Genomic_DNA"/>
</dbReference>
<organism evidence="1 2">
    <name type="scientific">Actinokineospora soli</name>
    <dbReference type="NCBI Taxonomy" id="1048753"/>
    <lineage>
        <taxon>Bacteria</taxon>
        <taxon>Bacillati</taxon>
        <taxon>Actinomycetota</taxon>
        <taxon>Actinomycetes</taxon>
        <taxon>Pseudonocardiales</taxon>
        <taxon>Pseudonocardiaceae</taxon>
        <taxon>Actinokineospora</taxon>
    </lineage>
</organism>
<dbReference type="Proteomes" id="UP001596512">
    <property type="component" value="Unassembled WGS sequence"/>
</dbReference>
<gene>
    <name evidence="1" type="ORF">ACFQV2_28575</name>
</gene>
<accession>A0ABW2TSL0</accession>
<reference evidence="2" key="1">
    <citation type="journal article" date="2019" name="Int. J. Syst. Evol. Microbiol.">
        <title>The Global Catalogue of Microorganisms (GCM) 10K type strain sequencing project: providing services to taxonomists for standard genome sequencing and annotation.</title>
        <authorList>
            <consortium name="The Broad Institute Genomics Platform"/>
            <consortium name="The Broad Institute Genome Sequencing Center for Infectious Disease"/>
            <person name="Wu L."/>
            <person name="Ma J."/>
        </authorList>
    </citation>
    <scope>NUCLEOTIDE SEQUENCE [LARGE SCALE GENOMIC DNA]</scope>
    <source>
        <strain evidence="2">JCM 17695</strain>
    </source>
</reference>
<name>A0ABW2TSL0_9PSEU</name>
<sequence>MRRLRGGGALQVLTDDSPESVLRYLTNTDNWEVERDALKHLDPRDEYADVLSDLLRDYSGGGDAYADGIIDLVQSTTRLSAVTSSFERGRSGPIRFKVGVRPDDAPGWVRPLSVAGTIESDGTVRIYHFGPGVGAWH</sequence>
<evidence type="ECO:0000313" key="1">
    <source>
        <dbReference type="EMBL" id="MFC7616820.1"/>
    </source>
</evidence>
<keyword evidence="2" id="KW-1185">Reference proteome</keyword>
<comment type="caution">
    <text evidence="1">The sequence shown here is derived from an EMBL/GenBank/DDBJ whole genome shotgun (WGS) entry which is preliminary data.</text>
</comment>
<proteinExistence type="predicted"/>